<dbReference type="PANTHER" id="PTHR43420">
    <property type="entry name" value="ACETYLTRANSFERASE"/>
    <property type="match status" value="1"/>
</dbReference>
<sequence length="155" mass="17847">MTAVDVEIRRLGISDLDEIEQIERRAYAAPWSRTMFASELTKPTSICFGAFQDAAMVGYIINSRYPDAWHVMNLAVDPSHHNRGIARRLLQRLFDVTSDDAERGYTLEVRVSNLSAIHLYESLGFEERGLRRGYYTDNREDAMIMWKGAPSEVEW</sequence>
<keyword evidence="3" id="KW-0808">Transferase</keyword>
<evidence type="ECO:0000256" key="2">
    <source>
        <dbReference type="ARBA" id="ARBA00022490"/>
    </source>
</evidence>
<dbReference type="Pfam" id="PF00583">
    <property type="entry name" value="Acetyltransf_1"/>
    <property type="match status" value="1"/>
</dbReference>
<name>A0A6J6PTS6_9ZZZZ</name>
<dbReference type="CDD" id="cd04301">
    <property type="entry name" value="NAT_SF"/>
    <property type="match status" value="1"/>
</dbReference>
<keyword evidence="2" id="KW-0963">Cytoplasm</keyword>
<dbReference type="EMBL" id="CAEZXP010000005">
    <property type="protein sequence ID" value="CAB4702831.1"/>
    <property type="molecule type" value="Genomic_DNA"/>
</dbReference>
<dbReference type="NCBIfam" id="TIGR01575">
    <property type="entry name" value="rimI"/>
    <property type="match status" value="1"/>
</dbReference>
<evidence type="ECO:0000256" key="3">
    <source>
        <dbReference type="ARBA" id="ARBA00022679"/>
    </source>
</evidence>
<organism evidence="6">
    <name type="scientific">freshwater metagenome</name>
    <dbReference type="NCBI Taxonomy" id="449393"/>
    <lineage>
        <taxon>unclassified sequences</taxon>
        <taxon>metagenomes</taxon>
        <taxon>ecological metagenomes</taxon>
    </lineage>
</organism>
<dbReference type="InterPro" id="IPR016181">
    <property type="entry name" value="Acyl_CoA_acyltransferase"/>
</dbReference>
<dbReference type="InterPro" id="IPR050680">
    <property type="entry name" value="YpeA/RimI_acetyltransf"/>
</dbReference>
<evidence type="ECO:0000256" key="1">
    <source>
        <dbReference type="ARBA" id="ARBA00005395"/>
    </source>
</evidence>
<dbReference type="GO" id="GO:0008080">
    <property type="term" value="F:N-acetyltransferase activity"/>
    <property type="evidence" value="ECO:0007669"/>
    <property type="project" value="InterPro"/>
</dbReference>
<dbReference type="PANTHER" id="PTHR43420:SF44">
    <property type="entry name" value="ACETYLTRANSFERASE YPEA"/>
    <property type="match status" value="1"/>
</dbReference>
<keyword evidence="4" id="KW-0012">Acyltransferase</keyword>
<dbReference type="AlphaFoldDB" id="A0A6J6PTS6"/>
<dbReference type="PROSITE" id="PS51186">
    <property type="entry name" value="GNAT"/>
    <property type="match status" value="1"/>
</dbReference>
<dbReference type="InterPro" id="IPR006464">
    <property type="entry name" value="AcTrfase_RimI/Ard1"/>
</dbReference>
<reference evidence="6" key="1">
    <citation type="submission" date="2020-05" db="EMBL/GenBank/DDBJ databases">
        <authorList>
            <person name="Chiriac C."/>
            <person name="Salcher M."/>
            <person name="Ghai R."/>
            <person name="Kavagutti S V."/>
        </authorList>
    </citation>
    <scope>NUCLEOTIDE SEQUENCE</scope>
</reference>
<gene>
    <name evidence="6" type="ORF">UFOPK2399_01467</name>
</gene>
<evidence type="ECO:0000313" key="6">
    <source>
        <dbReference type="EMBL" id="CAB4702831.1"/>
    </source>
</evidence>
<dbReference type="Gene3D" id="3.40.630.30">
    <property type="match status" value="1"/>
</dbReference>
<dbReference type="SUPFAM" id="SSF55729">
    <property type="entry name" value="Acyl-CoA N-acyltransferases (Nat)"/>
    <property type="match status" value="1"/>
</dbReference>
<protein>
    <submittedName>
        <fullName evidence="6">Unannotated protein</fullName>
    </submittedName>
</protein>
<accession>A0A6J6PTS6</accession>
<evidence type="ECO:0000259" key="5">
    <source>
        <dbReference type="PROSITE" id="PS51186"/>
    </source>
</evidence>
<comment type="similarity">
    <text evidence="1">Belongs to the acetyltransferase family. RimI subfamily.</text>
</comment>
<feature type="domain" description="N-acetyltransferase" evidence="5">
    <location>
        <begin position="6"/>
        <end position="150"/>
    </location>
</feature>
<dbReference type="InterPro" id="IPR000182">
    <property type="entry name" value="GNAT_dom"/>
</dbReference>
<evidence type="ECO:0000256" key="4">
    <source>
        <dbReference type="ARBA" id="ARBA00023315"/>
    </source>
</evidence>
<proteinExistence type="inferred from homology"/>